<reference evidence="9 10" key="1">
    <citation type="journal article" date="2017" name="Elife">
        <title>Extensive horizontal gene transfer in cheese-associated bacteria.</title>
        <authorList>
            <person name="Bonham K.S."/>
            <person name="Wolfe B.E."/>
            <person name="Dutton R.J."/>
        </authorList>
    </citation>
    <scope>NUCLEOTIDE SEQUENCE [LARGE SCALE GENOMIC DNA]</scope>
    <source>
        <strain evidence="9 10">JB196</strain>
    </source>
</reference>
<evidence type="ECO:0000313" key="10">
    <source>
        <dbReference type="Proteomes" id="UP000252479"/>
    </source>
</evidence>
<proteinExistence type="predicted"/>
<evidence type="ECO:0000259" key="8">
    <source>
        <dbReference type="PROSITE" id="PS51007"/>
    </source>
</evidence>
<feature type="signal peptide" evidence="7">
    <location>
        <begin position="1"/>
        <end position="19"/>
    </location>
</feature>
<dbReference type="InterPro" id="IPR050597">
    <property type="entry name" value="Cytochrome_c_Oxidase_Subunit"/>
</dbReference>
<dbReference type="InterPro" id="IPR009056">
    <property type="entry name" value="Cyt_c-like_dom"/>
</dbReference>
<protein>
    <submittedName>
        <fullName evidence="9">Cytochrome c</fullName>
    </submittedName>
</protein>
<keyword evidence="10" id="KW-1185">Reference proteome</keyword>
<dbReference type="GO" id="GO:0046872">
    <property type="term" value="F:metal ion binding"/>
    <property type="evidence" value="ECO:0007669"/>
    <property type="project" value="UniProtKB-KW"/>
</dbReference>
<dbReference type="InterPro" id="IPR036909">
    <property type="entry name" value="Cyt_c-like_dom_sf"/>
</dbReference>
<dbReference type="RefSeq" id="WP_086958433.1">
    <property type="nucleotide sequence ID" value="NZ_FUKS01000006.1"/>
</dbReference>
<dbReference type="PROSITE" id="PS51007">
    <property type="entry name" value="CYTC"/>
    <property type="match status" value="1"/>
</dbReference>
<evidence type="ECO:0000256" key="7">
    <source>
        <dbReference type="SAM" id="SignalP"/>
    </source>
</evidence>
<dbReference type="AlphaFoldDB" id="A0A368LN59"/>
<dbReference type="GO" id="GO:0009055">
    <property type="term" value="F:electron transfer activity"/>
    <property type="evidence" value="ECO:0007669"/>
    <property type="project" value="InterPro"/>
</dbReference>
<dbReference type="Gene3D" id="1.10.760.10">
    <property type="entry name" value="Cytochrome c-like domain"/>
    <property type="match status" value="1"/>
</dbReference>
<sequence>MKKLTFFTLCLLLSSTTFAADISAGKGKTMLCASCHGADGIAVIPGYPNLKGQNAAYIEKSIKAYKSGERKDPVMSPMAATINDADIKDIAAYFESLK</sequence>
<accession>A0A368LN59</accession>
<dbReference type="GO" id="GO:0020037">
    <property type="term" value="F:heme binding"/>
    <property type="evidence" value="ECO:0007669"/>
    <property type="project" value="InterPro"/>
</dbReference>
<feature type="chain" id="PRO_5016777070" evidence="7">
    <location>
        <begin position="20"/>
        <end position="98"/>
    </location>
</feature>
<dbReference type="PANTHER" id="PTHR33751:SF9">
    <property type="entry name" value="CYTOCHROME C4"/>
    <property type="match status" value="1"/>
</dbReference>
<keyword evidence="4" id="KW-0249">Electron transport</keyword>
<dbReference type="PANTHER" id="PTHR33751">
    <property type="entry name" value="CBB3-TYPE CYTOCHROME C OXIDASE SUBUNIT FIXP"/>
    <property type="match status" value="1"/>
</dbReference>
<dbReference type="Proteomes" id="UP000252479">
    <property type="component" value="Unassembled WGS sequence"/>
</dbReference>
<evidence type="ECO:0000256" key="3">
    <source>
        <dbReference type="ARBA" id="ARBA00022723"/>
    </source>
</evidence>
<evidence type="ECO:0000256" key="4">
    <source>
        <dbReference type="ARBA" id="ARBA00022982"/>
    </source>
</evidence>
<evidence type="ECO:0000256" key="5">
    <source>
        <dbReference type="ARBA" id="ARBA00023004"/>
    </source>
</evidence>
<dbReference type="Pfam" id="PF00034">
    <property type="entry name" value="Cytochrom_C"/>
    <property type="match status" value="1"/>
</dbReference>
<keyword evidence="1" id="KW-0813">Transport</keyword>
<evidence type="ECO:0000256" key="6">
    <source>
        <dbReference type="PROSITE-ProRule" id="PRU00433"/>
    </source>
</evidence>
<evidence type="ECO:0000313" key="9">
    <source>
        <dbReference type="EMBL" id="RCS73241.1"/>
    </source>
</evidence>
<organism evidence="9 10">
    <name type="scientific">Vibrio casei</name>
    <dbReference type="NCBI Taxonomy" id="673372"/>
    <lineage>
        <taxon>Bacteria</taxon>
        <taxon>Pseudomonadati</taxon>
        <taxon>Pseudomonadota</taxon>
        <taxon>Gammaproteobacteria</taxon>
        <taxon>Vibrionales</taxon>
        <taxon>Vibrionaceae</taxon>
        <taxon>Vibrio</taxon>
    </lineage>
</organism>
<keyword evidence="5 6" id="KW-0408">Iron</keyword>
<gene>
    <name evidence="9" type="ORF">CIK83_06185</name>
</gene>
<dbReference type="EMBL" id="QPGL01000001">
    <property type="protein sequence ID" value="RCS73241.1"/>
    <property type="molecule type" value="Genomic_DNA"/>
</dbReference>
<evidence type="ECO:0000256" key="2">
    <source>
        <dbReference type="ARBA" id="ARBA00022617"/>
    </source>
</evidence>
<dbReference type="GeneID" id="303188500"/>
<keyword evidence="7" id="KW-0732">Signal</keyword>
<keyword evidence="2 6" id="KW-0349">Heme</keyword>
<dbReference type="SUPFAM" id="SSF46626">
    <property type="entry name" value="Cytochrome c"/>
    <property type="match status" value="1"/>
</dbReference>
<keyword evidence="3 6" id="KW-0479">Metal-binding</keyword>
<evidence type="ECO:0000256" key="1">
    <source>
        <dbReference type="ARBA" id="ARBA00022448"/>
    </source>
</evidence>
<name>A0A368LN59_9VIBR</name>
<comment type="caution">
    <text evidence="9">The sequence shown here is derived from an EMBL/GenBank/DDBJ whole genome shotgun (WGS) entry which is preliminary data.</text>
</comment>
<feature type="domain" description="Cytochrome c" evidence="8">
    <location>
        <begin position="20"/>
        <end position="98"/>
    </location>
</feature>